<protein>
    <submittedName>
        <fullName evidence="2">Unannotated protein</fullName>
    </submittedName>
</protein>
<dbReference type="Gene3D" id="3.40.50.300">
    <property type="entry name" value="P-loop containing nucleotide triphosphate hydrolases"/>
    <property type="match status" value="1"/>
</dbReference>
<dbReference type="InterPro" id="IPR025723">
    <property type="entry name" value="ArsA/GET3_ATPase-like"/>
</dbReference>
<dbReference type="InterPro" id="IPR016300">
    <property type="entry name" value="ATPase_ArsA/GET3"/>
</dbReference>
<evidence type="ECO:0000313" key="2">
    <source>
        <dbReference type="EMBL" id="CAB4641379.1"/>
    </source>
</evidence>
<reference evidence="2" key="1">
    <citation type="submission" date="2020-05" db="EMBL/GenBank/DDBJ databases">
        <authorList>
            <person name="Chiriac C."/>
            <person name="Salcher M."/>
            <person name="Ghai R."/>
            <person name="Kavagutti S V."/>
        </authorList>
    </citation>
    <scope>NUCLEOTIDE SEQUENCE</scope>
</reference>
<dbReference type="GO" id="GO:0005524">
    <property type="term" value="F:ATP binding"/>
    <property type="evidence" value="ECO:0007669"/>
    <property type="project" value="InterPro"/>
</dbReference>
<dbReference type="SUPFAM" id="SSF52540">
    <property type="entry name" value="P-loop containing nucleoside triphosphate hydrolases"/>
    <property type="match status" value="1"/>
</dbReference>
<dbReference type="PANTHER" id="PTHR10803:SF26">
    <property type="entry name" value="ANION TRANSPORTER ATPASE-RELATED"/>
    <property type="match status" value="1"/>
</dbReference>
<evidence type="ECO:0000259" key="1">
    <source>
        <dbReference type="Pfam" id="PF02374"/>
    </source>
</evidence>
<feature type="domain" description="ArsA/GET3 Anion-transporting ATPase-like" evidence="1">
    <location>
        <begin position="18"/>
        <end position="295"/>
    </location>
</feature>
<dbReference type="AlphaFoldDB" id="A0A6J6K0D9"/>
<dbReference type="Pfam" id="PF02374">
    <property type="entry name" value="ArsA_ATPase"/>
    <property type="match status" value="1"/>
</dbReference>
<evidence type="ECO:0000313" key="3">
    <source>
        <dbReference type="EMBL" id="CAB4761168.1"/>
    </source>
</evidence>
<dbReference type="EMBL" id="CAEZWB010000016">
    <property type="protein sequence ID" value="CAB4641379.1"/>
    <property type="molecule type" value="Genomic_DNA"/>
</dbReference>
<proteinExistence type="predicted"/>
<dbReference type="EMBL" id="CAEZZM010000043">
    <property type="protein sequence ID" value="CAB4761168.1"/>
    <property type="molecule type" value="Genomic_DNA"/>
</dbReference>
<sequence length="396" mass="42649">MTQQLDSSQLLSMLDSSKLLVVCGSGGVGKTTMSAALGALAATHLHKKVLVLTVDPARRLADALGLQAIGNAVVQVDAKAFNEAGVVPQGQLFAAMIDTKASWDDLIHRHAPTPAIAQRVLANALYTNLTERFVHSHDYIAMERLYDVYQSGAYDLVVVDTPPSRNALDVLDAPKRMRDFFDSRLLQLLTTPAQSRVVSLMSKPFFQVADRILGARFLSSITEFFTLFRTMEKGFVERANKVESVLRNTDTKFAVVTTLEVAPAFEAEYLLTELQSRSFSLAALIANRVLPLALANQTSAALANDRSLVGPEMLQAAAAAAGLPAPSTEQCERVLATLWRASQDVVAASAVEQSRLDKLSHSCSKSGANVLTAQYVNGEITDMKGIVALGESLSGR</sequence>
<dbReference type="InterPro" id="IPR027417">
    <property type="entry name" value="P-loop_NTPase"/>
</dbReference>
<name>A0A6J6K0D9_9ZZZZ</name>
<organism evidence="2">
    <name type="scientific">freshwater metagenome</name>
    <dbReference type="NCBI Taxonomy" id="449393"/>
    <lineage>
        <taxon>unclassified sequences</taxon>
        <taxon>metagenomes</taxon>
        <taxon>ecological metagenomes</taxon>
    </lineage>
</organism>
<dbReference type="PANTHER" id="PTHR10803">
    <property type="entry name" value="ARSENICAL PUMP-DRIVING ATPASE ARSENITE-TRANSLOCATING ATPASE"/>
    <property type="match status" value="1"/>
</dbReference>
<gene>
    <name evidence="2" type="ORF">UFOPK2166_00230</name>
    <name evidence="3" type="ORF">UFOPK2872_00508</name>
</gene>
<dbReference type="GO" id="GO:0016887">
    <property type="term" value="F:ATP hydrolysis activity"/>
    <property type="evidence" value="ECO:0007669"/>
    <property type="project" value="InterPro"/>
</dbReference>
<accession>A0A6J6K0D9</accession>